<reference evidence="1 2" key="1">
    <citation type="submission" date="2017-07" db="EMBL/GenBank/DDBJ databases">
        <title>Leptospira spp. isolated from tropical soils.</title>
        <authorList>
            <person name="Thibeaux R."/>
            <person name="Iraola G."/>
            <person name="Ferres I."/>
            <person name="Bierque E."/>
            <person name="Girault D."/>
            <person name="Soupe-Gilbert M.-E."/>
            <person name="Picardeau M."/>
            <person name="Goarant C."/>
        </authorList>
    </citation>
    <scope>NUCLEOTIDE SEQUENCE [LARGE SCALE GENOMIC DNA]</scope>
    <source>
        <strain evidence="1 2">JW2-C-B1</strain>
    </source>
</reference>
<proteinExistence type="predicted"/>
<accession>A0ABX4N6M0</accession>
<sequence>MKKKIDIVGFTSNEELVFNESLKIDPYNSREITEYITSLVAGKQIQEIQILEINFNSLIIGIPIDLRINFADNTSLEIRLRFETSSIWSRMSAFFNYSERDILSQKPMTYYRKKVSFHQRIIAILKDKLI</sequence>
<organism evidence="1 2">
    <name type="scientific">Leptospira kmetyi</name>
    <dbReference type="NCBI Taxonomy" id="408139"/>
    <lineage>
        <taxon>Bacteria</taxon>
        <taxon>Pseudomonadati</taxon>
        <taxon>Spirochaetota</taxon>
        <taxon>Spirochaetia</taxon>
        <taxon>Leptospirales</taxon>
        <taxon>Leptospiraceae</taxon>
        <taxon>Leptospira</taxon>
    </lineage>
</organism>
<gene>
    <name evidence="1" type="ORF">CH378_15175</name>
</gene>
<evidence type="ECO:0000313" key="2">
    <source>
        <dbReference type="Proteomes" id="UP000231919"/>
    </source>
</evidence>
<keyword evidence="2" id="KW-1185">Reference proteome</keyword>
<dbReference type="Proteomes" id="UP000231919">
    <property type="component" value="Unassembled WGS sequence"/>
</dbReference>
<name>A0ABX4N6M0_9LEPT</name>
<dbReference type="EMBL" id="NPDP01000029">
    <property type="protein sequence ID" value="PJZ28986.1"/>
    <property type="molecule type" value="Genomic_DNA"/>
</dbReference>
<comment type="caution">
    <text evidence="1">The sequence shown here is derived from an EMBL/GenBank/DDBJ whole genome shotgun (WGS) entry which is preliminary data.</text>
</comment>
<protein>
    <submittedName>
        <fullName evidence="1">Uncharacterized protein</fullName>
    </submittedName>
</protein>
<evidence type="ECO:0000313" key="1">
    <source>
        <dbReference type="EMBL" id="PJZ28986.1"/>
    </source>
</evidence>
<dbReference type="RefSeq" id="WP_100755902.1">
    <property type="nucleotide sequence ID" value="NZ_NPDP01000029.1"/>
</dbReference>